<feature type="transmembrane region" description="Helical" evidence="13">
    <location>
        <begin position="312"/>
        <end position="341"/>
    </location>
</feature>
<evidence type="ECO:0000256" key="6">
    <source>
        <dbReference type="ARBA" id="ARBA00022596"/>
    </source>
</evidence>
<evidence type="ECO:0000256" key="3">
    <source>
        <dbReference type="ARBA" id="ARBA00022426"/>
    </source>
</evidence>
<keyword evidence="12" id="KW-0170">Cobalt</keyword>
<keyword evidence="4 13" id="KW-0813">Transport</keyword>
<evidence type="ECO:0000256" key="10">
    <source>
        <dbReference type="ARBA" id="ARBA00023112"/>
    </source>
</evidence>
<keyword evidence="15" id="KW-1185">Reference proteome</keyword>
<evidence type="ECO:0000256" key="13">
    <source>
        <dbReference type="RuleBase" id="RU362101"/>
    </source>
</evidence>
<evidence type="ECO:0000256" key="8">
    <source>
        <dbReference type="ARBA" id="ARBA00022989"/>
    </source>
</evidence>
<keyword evidence="10" id="KW-0921">Nickel transport</keyword>
<dbReference type="EMBL" id="JAUSWH010000007">
    <property type="protein sequence ID" value="MDQ0456226.1"/>
    <property type="molecule type" value="Genomic_DNA"/>
</dbReference>
<dbReference type="InterPro" id="IPR011541">
    <property type="entry name" value="Ni/Co_transpt_high_affinity"/>
</dbReference>
<comment type="similarity">
    <text evidence="13">Belongs to the NiCoT transporter (TC 2.A.52) family.</text>
</comment>
<evidence type="ECO:0000256" key="1">
    <source>
        <dbReference type="ARBA" id="ARBA00002510"/>
    </source>
</evidence>
<evidence type="ECO:0000313" key="14">
    <source>
        <dbReference type="EMBL" id="MDQ0456226.1"/>
    </source>
</evidence>
<comment type="subcellular location">
    <subcellularLocation>
        <location evidence="2 13">Cell membrane</location>
        <topology evidence="2 13">Multi-pass membrane protein</topology>
    </subcellularLocation>
</comment>
<keyword evidence="7 13" id="KW-0812">Transmembrane</keyword>
<evidence type="ECO:0000256" key="5">
    <source>
        <dbReference type="ARBA" id="ARBA00022475"/>
    </source>
</evidence>
<dbReference type="PANTHER" id="PTHR40659:SF1">
    <property type="entry name" value="NICKEL_COBALT EFFLUX SYSTEM RCNA"/>
    <property type="match status" value="1"/>
</dbReference>
<name>A0ABU0ID97_9HYPH</name>
<dbReference type="Proteomes" id="UP001235269">
    <property type="component" value="Unassembled WGS sequence"/>
</dbReference>
<proteinExistence type="inferred from homology"/>
<keyword evidence="9" id="KW-0406">Ion transport</keyword>
<keyword evidence="5" id="KW-1003">Cell membrane</keyword>
<sequence length="391" mass="40853">MRKLSLTIPHLTRTSLCRHTSKTVLIGLTTALLLPVMAHAASPLGIGTAEPSFQMTGPFAGVMLWINTHQQAFYRALTQSLIAMRDNWQALWMLVGLSFAYGVFHAAGPGHGKAVISSYMVANELELKRGMVIALISSLLQGAVAIGVVGVTYLALRGTGITMTEATNTMEIASFGLVIGFGVWLLVKKLQHIASSWRPVRLAASGTVAPVAMSSLFDEAPSSVAPGKMMLKGQMRPSTGLAFRAEALDHDHTALRPGEICEDCGRSHLPDPSLVRADHFSLKEAWSAVLAVGLRPCSGALLVMSFSLLNGLYLGGVLSVLAMALGTAITVSLLAMIAVGAKGLAVRLSGPGSTLSRRVGTAIEIGGALFIILVGSLLLAASLQGGYTGGA</sequence>
<keyword evidence="8 13" id="KW-1133">Transmembrane helix</keyword>
<accession>A0ABU0ID97</accession>
<comment type="function">
    <text evidence="1">Efflux system for nickel and cobalt.</text>
</comment>
<dbReference type="PANTHER" id="PTHR40659">
    <property type="entry name" value="NICKEL/COBALT EFFLUX SYSTEM RCNA"/>
    <property type="match status" value="1"/>
</dbReference>
<feature type="transmembrane region" description="Helical" evidence="13">
    <location>
        <begin position="362"/>
        <end position="383"/>
    </location>
</feature>
<evidence type="ECO:0000256" key="12">
    <source>
        <dbReference type="ARBA" id="ARBA00023285"/>
    </source>
</evidence>
<evidence type="ECO:0000256" key="9">
    <source>
        <dbReference type="ARBA" id="ARBA00023065"/>
    </source>
</evidence>
<dbReference type="InterPro" id="IPR051224">
    <property type="entry name" value="NiCoT_RcnA"/>
</dbReference>
<keyword evidence="11 13" id="KW-0472">Membrane</keyword>
<gene>
    <name evidence="14" type="ORF">QO005_002567</name>
</gene>
<feature type="transmembrane region" description="Helical" evidence="13">
    <location>
        <begin position="285"/>
        <end position="306"/>
    </location>
</feature>
<keyword evidence="3" id="KW-0171">Cobalt transport</keyword>
<feature type="transmembrane region" description="Helical" evidence="13">
    <location>
        <begin position="131"/>
        <end position="156"/>
    </location>
</feature>
<evidence type="ECO:0000256" key="4">
    <source>
        <dbReference type="ARBA" id="ARBA00022448"/>
    </source>
</evidence>
<dbReference type="Pfam" id="PF03824">
    <property type="entry name" value="NicO"/>
    <property type="match status" value="1"/>
</dbReference>
<evidence type="ECO:0000256" key="11">
    <source>
        <dbReference type="ARBA" id="ARBA00023136"/>
    </source>
</evidence>
<reference evidence="14 15" key="1">
    <citation type="submission" date="2023-07" db="EMBL/GenBank/DDBJ databases">
        <title>Genomic Encyclopedia of Type Strains, Phase IV (KMG-IV): sequencing the most valuable type-strain genomes for metagenomic binning, comparative biology and taxonomic classification.</title>
        <authorList>
            <person name="Goeker M."/>
        </authorList>
    </citation>
    <scope>NUCLEOTIDE SEQUENCE [LARGE SCALE GENOMIC DNA]</scope>
    <source>
        <strain evidence="14 15">DSM 100301</strain>
    </source>
</reference>
<dbReference type="RefSeq" id="WP_370878062.1">
    <property type="nucleotide sequence ID" value="NZ_JAUSWH010000007.1"/>
</dbReference>
<feature type="transmembrane region" description="Helical" evidence="13">
    <location>
        <begin position="90"/>
        <end position="110"/>
    </location>
</feature>
<organism evidence="14 15">
    <name type="scientific">Rhizobium paknamense</name>
    <dbReference type="NCBI Taxonomy" id="1206817"/>
    <lineage>
        <taxon>Bacteria</taxon>
        <taxon>Pseudomonadati</taxon>
        <taxon>Pseudomonadota</taxon>
        <taxon>Alphaproteobacteria</taxon>
        <taxon>Hyphomicrobiales</taxon>
        <taxon>Rhizobiaceae</taxon>
        <taxon>Rhizobium/Agrobacterium group</taxon>
        <taxon>Rhizobium</taxon>
    </lineage>
</organism>
<evidence type="ECO:0000256" key="7">
    <source>
        <dbReference type="ARBA" id="ARBA00022692"/>
    </source>
</evidence>
<protein>
    <recommendedName>
        <fullName evidence="13">Nickel/cobalt efflux system</fullName>
    </recommendedName>
</protein>
<evidence type="ECO:0000256" key="2">
    <source>
        <dbReference type="ARBA" id="ARBA00004651"/>
    </source>
</evidence>
<feature type="transmembrane region" description="Helical" evidence="13">
    <location>
        <begin position="168"/>
        <end position="187"/>
    </location>
</feature>
<keyword evidence="6" id="KW-0533">Nickel</keyword>
<comment type="caution">
    <text evidence="14">The sequence shown here is derived from an EMBL/GenBank/DDBJ whole genome shotgun (WGS) entry which is preliminary data.</text>
</comment>
<evidence type="ECO:0000313" key="15">
    <source>
        <dbReference type="Proteomes" id="UP001235269"/>
    </source>
</evidence>